<evidence type="ECO:0000256" key="2">
    <source>
        <dbReference type="ARBA" id="ARBA00004613"/>
    </source>
</evidence>
<feature type="compositionally biased region" description="Low complexity" evidence="14">
    <location>
        <begin position="401"/>
        <end position="416"/>
    </location>
</feature>
<evidence type="ECO:0000256" key="10">
    <source>
        <dbReference type="ARBA" id="ARBA00044502"/>
    </source>
</evidence>
<keyword evidence="18" id="KW-1185">Reference proteome</keyword>
<dbReference type="PANTHER" id="PTHR33353">
    <property type="entry name" value="PUTATIVE (AFU_ORTHOLOGUE AFUA_1G12560)-RELATED"/>
    <property type="match status" value="1"/>
</dbReference>
<evidence type="ECO:0000256" key="9">
    <source>
        <dbReference type="ARBA" id="ARBA00023326"/>
    </source>
</evidence>
<evidence type="ECO:0000256" key="1">
    <source>
        <dbReference type="ARBA" id="ARBA00001973"/>
    </source>
</evidence>
<organism evidence="17 18">
    <name type="scientific">Plectosphaerella cucumerina</name>
    <dbReference type="NCBI Taxonomy" id="40658"/>
    <lineage>
        <taxon>Eukaryota</taxon>
        <taxon>Fungi</taxon>
        <taxon>Dikarya</taxon>
        <taxon>Ascomycota</taxon>
        <taxon>Pezizomycotina</taxon>
        <taxon>Sordariomycetes</taxon>
        <taxon>Hypocreomycetidae</taxon>
        <taxon>Glomerellales</taxon>
        <taxon>Plectosphaerellaceae</taxon>
        <taxon>Plectosphaerella</taxon>
    </lineage>
</organism>
<evidence type="ECO:0000256" key="14">
    <source>
        <dbReference type="SAM" id="MobiDB-lite"/>
    </source>
</evidence>
<dbReference type="SUPFAM" id="SSF57016">
    <property type="entry name" value="Plant lectins/antimicrobial peptides"/>
    <property type="match status" value="1"/>
</dbReference>
<dbReference type="CDD" id="cd21175">
    <property type="entry name" value="LPMO_AA9"/>
    <property type="match status" value="1"/>
</dbReference>
<dbReference type="EC" id="1.14.99.56" evidence="12"/>
<keyword evidence="5 15" id="KW-0732">Signal</keyword>
<dbReference type="GO" id="GO:0008061">
    <property type="term" value="F:chitin binding"/>
    <property type="evidence" value="ECO:0007669"/>
    <property type="project" value="UniProtKB-UniRule"/>
</dbReference>
<evidence type="ECO:0000256" key="7">
    <source>
        <dbReference type="ARBA" id="ARBA00023157"/>
    </source>
</evidence>
<evidence type="ECO:0000259" key="16">
    <source>
        <dbReference type="PROSITE" id="PS50941"/>
    </source>
</evidence>
<feature type="domain" description="Chitin-binding type-1" evidence="16">
    <location>
        <begin position="458"/>
        <end position="504"/>
    </location>
</feature>
<feature type="disulfide bond" evidence="13">
    <location>
        <begin position="477"/>
        <end position="491"/>
    </location>
</feature>
<feature type="compositionally biased region" description="Low complexity" evidence="14">
    <location>
        <begin position="359"/>
        <end position="369"/>
    </location>
</feature>
<dbReference type="AlphaFoldDB" id="A0A8K0TAZ7"/>
<reference evidence="17" key="1">
    <citation type="journal article" date="2021" name="Nat. Commun.">
        <title>Genetic determinants of endophytism in the Arabidopsis root mycobiome.</title>
        <authorList>
            <person name="Mesny F."/>
            <person name="Miyauchi S."/>
            <person name="Thiergart T."/>
            <person name="Pickel B."/>
            <person name="Atanasova L."/>
            <person name="Karlsson M."/>
            <person name="Huettel B."/>
            <person name="Barry K.W."/>
            <person name="Haridas S."/>
            <person name="Chen C."/>
            <person name="Bauer D."/>
            <person name="Andreopoulos W."/>
            <person name="Pangilinan J."/>
            <person name="LaButti K."/>
            <person name="Riley R."/>
            <person name="Lipzen A."/>
            <person name="Clum A."/>
            <person name="Drula E."/>
            <person name="Henrissat B."/>
            <person name="Kohler A."/>
            <person name="Grigoriev I.V."/>
            <person name="Martin F.M."/>
            <person name="Hacquard S."/>
        </authorList>
    </citation>
    <scope>NUCLEOTIDE SEQUENCE</scope>
    <source>
        <strain evidence="17">MPI-CAGE-AT-0016</strain>
    </source>
</reference>
<evidence type="ECO:0000256" key="6">
    <source>
        <dbReference type="ARBA" id="ARBA00023001"/>
    </source>
</evidence>
<dbReference type="InterPro" id="IPR005103">
    <property type="entry name" value="AA9_LPMO"/>
</dbReference>
<dbReference type="Pfam" id="PF03443">
    <property type="entry name" value="AA9"/>
    <property type="match status" value="1"/>
</dbReference>
<evidence type="ECO:0000256" key="4">
    <source>
        <dbReference type="ARBA" id="ARBA00022669"/>
    </source>
</evidence>
<keyword evidence="4 13" id="KW-0147">Chitin-binding</keyword>
<evidence type="ECO:0000256" key="5">
    <source>
        <dbReference type="ARBA" id="ARBA00022729"/>
    </source>
</evidence>
<protein>
    <recommendedName>
        <fullName evidence="12">lytic cellulose monooxygenase (C4-dehydrogenating)</fullName>
        <ecNumber evidence="12">1.14.99.56</ecNumber>
    </recommendedName>
</protein>
<dbReference type="PROSITE" id="PS50941">
    <property type="entry name" value="CHIT_BIND_I_2"/>
    <property type="match status" value="1"/>
</dbReference>
<feature type="region of interest" description="Disordered" evidence="14">
    <location>
        <begin position="335"/>
        <end position="457"/>
    </location>
</feature>
<comment type="caution">
    <text evidence="13">Lacks conserved residue(s) required for the propagation of feature annotation.</text>
</comment>
<keyword evidence="9" id="KW-0624">Polysaccharide degradation</keyword>
<name>A0A8K0TAZ7_9PEZI</name>
<dbReference type="Proteomes" id="UP000813385">
    <property type="component" value="Unassembled WGS sequence"/>
</dbReference>
<evidence type="ECO:0000256" key="15">
    <source>
        <dbReference type="SAM" id="SignalP"/>
    </source>
</evidence>
<sequence>MKFTTAMAALLATRLVSAHTLLTTVHIEGESQGDGTCIRMPRDSATSTSPVKGLTSKDMACGTDGEIPAAFVCPVSAGSTLTFEYREWPDGRQGGAIDKSHRGPCSIYVKRVDDMFSDPAAGDGWTKIWHEGYDADEGRWCTEKLMDNKGLLSFELPSGLPAGDYIVRSELLALHQAASKDDPQYYVGCVQLHIRDGPSDSSVLSRHAVSIPGHVDGSEPGNRFDIYKRPMDKNYEIPGPEPYSPVGKPAGKPGPASGFPGAIPSGCLSKNANWCGKALPAYSGELPCWAAVEACFAQGSKCYDSTSPTGVKGCDNWNKYMCHGIQAECRAKNVKGPPEVDIPVHKVPRKGPIPPAVNRGAGSRSGSSSFESDDTPAEKPAVTSTAAASIPTVPSTDDDGVPASPVFVVVTSTSSSGPRATASSTPETGSDSGSDDYDSGPKSDTGSRPDSGLTVSPDGSCGGDSGYTCLGSRFGNCCSRFGRCGRRSRACGCHCQSAFGLCDEKSKD</sequence>
<dbReference type="CDD" id="cd11618">
    <property type="entry name" value="ChtBD1_1"/>
    <property type="match status" value="1"/>
</dbReference>
<evidence type="ECO:0000256" key="11">
    <source>
        <dbReference type="ARBA" id="ARBA00045077"/>
    </source>
</evidence>
<feature type="region of interest" description="Disordered" evidence="14">
    <location>
        <begin position="32"/>
        <end position="53"/>
    </location>
</feature>
<gene>
    <name evidence="17" type="ORF">B0T11DRAFT_356857</name>
</gene>
<comment type="cofactor">
    <cofactor evidence="1">
        <name>Cu(2+)</name>
        <dbReference type="ChEBI" id="CHEBI:29036"/>
    </cofactor>
</comment>
<evidence type="ECO:0000313" key="17">
    <source>
        <dbReference type="EMBL" id="KAH7353642.1"/>
    </source>
</evidence>
<dbReference type="InterPro" id="IPR049892">
    <property type="entry name" value="AA9"/>
</dbReference>
<dbReference type="InterPro" id="IPR036861">
    <property type="entry name" value="Endochitinase-like_sf"/>
</dbReference>
<comment type="subcellular location">
    <subcellularLocation>
        <location evidence="2">Secreted</location>
    </subcellularLocation>
</comment>
<keyword evidence="3" id="KW-0964">Secreted</keyword>
<feature type="compositionally biased region" description="Polar residues" evidence="14">
    <location>
        <begin position="382"/>
        <end position="395"/>
    </location>
</feature>
<comment type="caution">
    <text evidence="17">The sequence shown here is derived from an EMBL/GenBank/DDBJ whole genome shotgun (WGS) entry which is preliminary data.</text>
</comment>
<feature type="signal peptide" evidence="15">
    <location>
        <begin position="1"/>
        <end position="18"/>
    </location>
</feature>
<dbReference type="Gene3D" id="2.70.50.70">
    <property type="match status" value="1"/>
</dbReference>
<evidence type="ECO:0000256" key="12">
    <source>
        <dbReference type="ARBA" id="ARBA00047174"/>
    </source>
</evidence>
<evidence type="ECO:0000256" key="13">
    <source>
        <dbReference type="PROSITE-ProRule" id="PRU00261"/>
    </source>
</evidence>
<feature type="compositionally biased region" description="Polar residues" evidence="14">
    <location>
        <begin position="417"/>
        <end position="428"/>
    </location>
</feature>
<dbReference type="InterPro" id="IPR001002">
    <property type="entry name" value="Chitin-bd_1"/>
</dbReference>
<dbReference type="GO" id="GO:0005576">
    <property type="term" value="C:extracellular region"/>
    <property type="evidence" value="ECO:0007669"/>
    <property type="project" value="UniProtKB-SubCell"/>
</dbReference>
<evidence type="ECO:0000313" key="18">
    <source>
        <dbReference type="Proteomes" id="UP000813385"/>
    </source>
</evidence>
<dbReference type="EMBL" id="JAGPXD010000005">
    <property type="protein sequence ID" value="KAH7353642.1"/>
    <property type="molecule type" value="Genomic_DNA"/>
</dbReference>
<keyword evidence="7 13" id="KW-1015">Disulfide bond</keyword>
<proteinExistence type="inferred from homology"/>
<evidence type="ECO:0000256" key="3">
    <source>
        <dbReference type="ARBA" id="ARBA00022525"/>
    </source>
</evidence>
<keyword evidence="6" id="KW-0136">Cellulose degradation</keyword>
<dbReference type="PANTHER" id="PTHR33353:SF32">
    <property type="entry name" value="ENDO-BETA-1,4-GLUCANASE D"/>
    <property type="match status" value="1"/>
</dbReference>
<dbReference type="OrthoDB" id="5985073at2759"/>
<accession>A0A8K0TAZ7</accession>
<evidence type="ECO:0000256" key="8">
    <source>
        <dbReference type="ARBA" id="ARBA00023277"/>
    </source>
</evidence>
<comment type="similarity">
    <text evidence="10">Belongs to the polysaccharide monooxygenase AA9 family.</text>
</comment>
<keyword evidence="8" id="KW-0119">Carbohydrate metabolism</keyword>
<comment type="catalytic activity">
    <reaction evidence="11">
        <text>[(1-&gt;4)-beta-D-glucosyl]n+m + reduced acceptor + O2 = 4-dehydro-beta-D-glucosyl-[(1-&gt;4)-beta-D-glucosyl]n-1 + [(1-&gt;4)-beta-D-glucosyl]m + acceptor + H2O.</text>
        <dbReference type="EC" id="1.14.99.56"/>
    </reaction>
</comment>
<dbReference type="GO" id="GO:0030245">
    <property type="term" value="P:cellulose catabolic process"/>
    <property type="evidence" value="ECO:0007669"/>
    <property type="project" value="UniProtKB-KW"/>
</dbReference>
<feature type="chain" id="PRO_5035482260" description="lytic cellulose monooxygenase (C4-dehydrogenating)" evidence="15">
    <location>
        <begin position="19"/>
        <end position="508"/>
    </location>
</feature>